<comment type="caution">
    <text evidence="1">The sequence shown here is derived from an EMBL/GenBank/DDBJ whole genome shotgun (WGS) entry which is preliminary data.</text>
</comment>
<feature type="non-terminal residue" evidence="1">
    <location>
        <position position="74"/>
    </location>
</feature>
<dbReference type="SUPFAM" id="SSF48452">
    <property type="entry name" value="TPR-like"/>
    <property type="match status" value="1"/>
</dbReference>
<dbReference type="EMBL" id="BARS01045495">
    <property type="protein sequence ID" value="GAG33385.1"/>
    <property type="molecule type" value="Genomic_DNA"/>
</dbReference>
<evidence type="ECO:0008006" key="2">
    <source>
        <dbReference type="Google" id="ProtNLM"/>
    </source>
</evidence>
<dbReference type="Gene3D" id="1.25.40.10">
    <property type="entry name" value="Tetratricopeptide repeat domain"/>
    <property type="match status" value="1"/>
</dbReference>
<dbReference type="AlphaFoldDB" id="X0WRU2"/>
<proteinExistence type="predicted"/>
<accession>X0WRU2</accession>
<evidence type="ECO:0000313" key="1">
    <source>
        <dbReference type="EMBL" id="GAG33385.1"/>
    </source>
</evidence>
<organism evidence="1">
    <name type="scientific">marine sediment metagenome</name>
    <dbReference type="NCBI Taxonomy" id="412755"/>
    <lineage>
        <taxon>unclassified sequences</taxon>
        <taxon>metagenomes</taxon>
        <taxon>ecological metagenomes</taxon>
    </lineage>
</organism>
<sequence length="74" mass="8297">MLLESAHLNYTEMEQMASEQNVQSPLQSAIRAAQAGNRDEAHQLLRQVIDADPSNEMAWLWLAGVAEHPREAQV</sequence>
<protein>
    <recommendedName>
        <fullName evidence="2">TPR repeat-containing protein</fullName>
    </recommendedName>
</protein>
<reference evidence="1" key="1">
    <citation type="journal article" date="2014" name="Front. Microbiol.">
        <title>High frequency of phylogenetically diverse reductive dehalogenase-homologous genes in deep subseafloor sedimentary metagenomes.</title>
        <authorList>
            <person name="Kawai M."/>
            <person name="Futagami T."/>
            <person name="Toyoda A."/>
            <person name="Takaki Y."/>
            <person name="Nishi S."/>
            <person name="Hori S."/>
            <person name="Arai W."/>
            <person name="Tsubouchi T."/>
            <person name="Morono Y."/>
            <person name="Uchiyama I."/>
            <person name="Ito T."/>
            <person name="Fujiyama A."/>
            <person name="Inagaki F."/>
            <person name="Takami H."/>
        </authorList>
    </citation>
    <scope>NUCLEOTIDE SEQUENCE</scope>
    <source>
        <strain evidence="1">Expedition CK06-06</strain>
    </source>
</reference>
<gene>
    <name evidence="1" type="ORF">S01H1_68597</name>
</gene>
<name>X0WRU2_9ZZZZ</name>
<dbReference type="InterPro" id="IPR011990">
    <property type="entry name" value="TPR-like_helical_dom_sf"/>
</dbReference>